<evidence type="ECO:0000313" key="1">
    <source>
        <dbReference type="EMBL" id="KJA26558.1"/>
    </source>
</evidence>
<dbReference type="OrthoDB" id="10261027at2759"/>
<dbReference type="EMBL" id="KN817527">
    <property type="protein sequence ID" value="KJA26558.1"/>
    <property type="molecule type" value="Genomic_DNA"/>
</dbReference>
<keyword evidence="2" id="KW-1185">Reference proteome</keyword>
<reference evidence="2" key="1">
    <citation type="submission" date="2014-04" db="EMBL/GenBank/DDBJ databases">
        <title>Evolutionary Origins and Diversification of the Mycorrhizal Mutualists.</title>
        <authorList>
            <consortium name="DOE Joint Genome Institute"/>
            <consortium name="Mycorrhizal Genomics Consortium"/>
            <person name="Kohler A."/>
            <person name="Kuo A."/>
            <person name="Nagy L.G."/>
            <person name="Floudas D."/>
            <person name="Copeland A."/>
            <person name="Barry K.W."/>
            <person name="Cichocki N."/>
            <person name="Veneault-Fourrey C."/>
            <person name="LaButti K."/>
            <person name="Lindquist E.A."/>
            <person name="Lipzen A."/>
            <person name="Lundell T."/>
            <person name="Morin E."/>
            <person name="Murat C."/>
            <person name="Riley R."/>
            <person name="Ohm R."/>
            <person name="Sun H."/>
            <person name="Tunlid A."/>
            <person name="Henrissat B."/>
            <person name="Grigoriev I.V."/>
            <person name="Hibbett D.S."/>
            <person name="Martin F."/>
        </authorList>
    </citation>
    <scope>NUCLEOTIDE SEQUENCE [LARGE SCALE GENOMIC DNA]</scope>
    <source>
        <strain evidence="2">FD-334 SS-4</strain>
    </source>
</reference>
<name>A0A0D2MRC8_HYPSF</name>
<dbReference type="Proteomes" id="UP000054270">
    <property type="component" value="Unassembled WGS sequence"/>
</dbReference>
<organism evidence="1 2">
    <name type="scientific">Hypholoma sublateritium (strain FD-334 SS-4)</name>
    <dbReference type="NCBI Taxonomy" id="945553"/>
    <lineage>
        <taxon>Eukaryota</taxon>
        <taxon>Fungi</taxon>
        <taxon>Dikarya</taxon>
        <taxon>Basidiomycota</taxon>
        <taxon>Agaricomycotina</taxon>
        <taxon>Agaricomycetes</taxon>
        <taxon>Agaricomycetidae</taxon>
        <taxon>Agaricales</taxon>
        <taxon>Agaricineae</taxon>
        <taxon>Strophariaceae</taxon>
        <taxon>Hypholoma</taxon>
    </lineage>
</organism>
<dbReference type="AlphaFoldDB" id="A0A0D2MRC8"/>
<gene>
    <name evidence="1" type="ORF">HYPSUDRAFT_278553</name>
</gene>
<accession>A0A0D2MRC8</accession>
<proteinExistence type="predicted"/>
<evidence type="ECO:0000313" key="2">
    <source>
        <dbReference type="Proteomes" id="UP000054270"/>
    </source>
</evidence>
<protein>
    <submittedName>
        <fullName evidence="1">Uncharacterized protein</fullName>
    </submittedName>
</protein>
<sequence length="163" mass="18814">MLGAYQAFQLDGANFRFKLEVAQQKDREDIAQYFLYLSQDDDRLLQAIQDRDGVYRRVEELEVNILKHVENIPIREESTPEDRFLQSAEKMLRRRPDRKSDLKFPDYILSSVNIEHYLHQKIGGGASGQVYLGRWQGTVSPPFQPQDSPLLTIVACGYKAHAS</sequence>